<dbReference type="PROSITE" id="PS50903">
    <property type="entry name" value="RUBREDOXIN_LIKE"/>
    <property type="match status" value="1"/>
</dbReference>
<dbReference type="Gene3D" id="2.20.28.10">
    <property type="match status" value="1"/>
</dbReference>
<keyword evidence="2" id="KW-0813">Transport</keyword>
<evidence type="ECO:0000256" key="4">
    <source>
        <dbReference type="ARBA" id="ARBA00022982"/>
    </source>
</evidence>
<evidence type="ECO:0000256" key="5">
    <source>
        <dbReference type="ARBA" id="ARBA00023004"/>
    </source>
</evidence>
<evidence type="ECO:0000256" key="6">
    <source>
        <dbReference type="RuleBase" id="RU003820"/>
    </source>
</evidence>
<keyword evidence="5 6" id="KW-0408">Iron</keyword>
<dbReference type="InterPro" id="IPR050526">
    <property type="entry name" value="Rubredoxin_ET"/>
</dbReference>
<name>A0ABQ1I735_9PROT</name>
<comment type="similarity">
    <text evidence="6">Belongs to the rubredoxin family.</text>
</comment>
<accession>A0ABQ1I735</accession>
<evidence type="ECO:0000313" key="9">
    <source>
        <dbReference type="Proteomes" id="UP000603352"/>
    </source>
</evidence>
<dbReference type="InterPro" id="IPR024935">
    <property type="entry name" value="Rubredoxin_dom"/>
</dbReference>
<keyword evidence="4 6" id="KW-0249">Electron transport</keyword>
<reference evidence="9" key="1">
    <citation type="journal article" date="2019" name="Int. J. Syst. Evol. Microbiol.">
        <title>The Global Catalogue of Microorganisms (GCM) 10K type strain sequencing project: providing services to taxonomists for standard genome sequencing and annotation.</title>
        <authorList>
            <consortium name="The Broad Institute Genomics Platform"/>
            <consortium name="The Broad Institute Genome Sequencing Center for Infectious Disease"/>
            <person name="Wu L."/>
            <person name="Ma J."/>
        </authorList>
    </citation>
    <scope>NUCLEOTIDE SEQUENCE [LARGE SCALE GENOMIC DNA]</scope>
    <source>
        <strain evidence="9">CGMCC 1.10188</strain>
    </source>
</reference>
<dbReference type="InterPro" id="IPR018527">
    <property type="entry name" value="Rubredoxin_Fe_BS"/>
</dbReference>
<keyword evidence="9" id="KW-1185">Reference proteome</keyword>
<evidence type="ECO:0000313" key="8">
    <source>
        <dbReference type="EMBL" id="GGB23379.1"/>
    </source>
</evidence>
<evidence type="ECO:0000259" key="7">
    <source>
        <dbReference type="PROSITE" id="PS50903"/>
    </source>
</evidence>
<feature type="domain" description="Rubredoxin-like" evidence="7">
    <location>
        <begin position="19"/>
        <end position="70"/>
    </location>
</feature>
<dbReference type="PROSITE" id="PS00202">
    <property type="entry name" value="RUBREDOXIN"/>
    <property type="match status" value="1"/>
</dbReference>
<dbReference type="InterPro" id="IPR024934">
    <property type="entry name" value="Rubredoxin-like_dom"/>
</dbReference>
<keyword evidence="3 6" id="KW-0479">Metal-binding</keyword>
<dbReference type="PRINTS" id="PR00163">
    <property type="entry name" value="RUBREDOXIN"/>
</dbReference>
<dbReference type="PANTHER" id="PTHR47627:SF1">
    <property type="entry name" value="RUBREDOXIN-1-RELATED"/>
    <property type="match status" value="1"/>
</dbReference>
<sequence length="72" mass="7714">MPMHALETTALVAQGHPQGKAWQCLLCSYVYDEAAGSPAHGIPPGTALDALDDDWSCPDCGAGREDFEPRDR</sequence>
<proteinExistence type="inferred from homology"/>
<evidence type="ECO:0000256" key="1">
    <source>
        <dbReference type="ARBA" id="ARBA00001965"/>
    </source>
</evidence>
<evidence type="ECO:0000256" key="2">
    <source>
        <dbReference type="ARBA" id="ARBA00022448"/>
    </source>
</evidence>
<dbReference type="Proteomes" id="UP000603352">
    <property type="component" value="Unassembled WGS sequence"/>
</dbReference>
<evidence type="ECO:0000256" key="3">
    <source>
        <dbReference type="ARBA" id="ARBA00022723"/>
    </source>
</evidence>
<organism evidence="8 9">
    <name type="scientific">Tistrella bauzanensis</name>
    <dbReference type="NCBI Taxonomy" id="657419"/>
    <lineage>
        <taxon>Bacteria</taxon>
        <taxon>Pseudomonadati</taxon>
        <taxon>Pseudomonadota</taxon>
        <taxon>Alphaproteobacteria</taxon>
        <taxon>Geminicoccales</taxon>
        <taxon>Geminicoccaceae</taxon>
        <taxon>Tistrella</taxon>
    </lineage>
</organism>
<protein>
    <recommendedName>
        <fullName evidence="6">Rubredoxin</fullName>
    </recommendedName>
</protein>
<dbReference type="EMBL" id="BMDZ01000001">
    <property type="protein sequence ID" value="GGB23379.1"/>
    <property type="molecule type" value="Genomic_DNA"/>
</dbReference>
<dbReference type="CDD" id="cd00730">
    <property type="entry name" value="rubredoxin"/>
    <property type="match status" value="1"/>
</dbReference>
<dbReference type="PANTHER" id="PTHR47627">
    <property type="entry name" value="RUBREDOXIN"/>
    <property type="match status" value="1"/>
</dbReference>
<dbReference type="RefSeq" id="WP_188573969.1">
    <property type="nucleotide sequence ID" value="NZ_BMDZ01000001.1"/>
</dbReference>
<dbReference type="Pfam" id="PF00301">
    <property type="entry name" value="Rubredoxin"/>
    <property type="match status" value="1"/>
</dbReference>
<comment type="cofactor">
    <cofactor evidence="1 6">
        <name>Fe(3+)</name>
        <dbReference type="ChEBI" id="CHEBI:29034"/>
    </cofactor>
</comment>
<comment type="caution">
    <text evidence="8">The sequence shown here is derived from an EMBL/GenBank/DDBJ whole genome shotgun (WGS) entry which is preliminary data.</text>
</comment>
<dbReference type="SUPFAM" id="SSF57802">
    <property type="entry name" value="Rubredoxin-like"/>
    <property type="match status" value="1"/>
</dbReference>
<gene>
    <name evidence="8" type="ORF">GCM10011505_00740</name>
</gene>